<protein>
    <submittedName>
        <fullName evidence="1">Uncharacterized protein</fullName>
    </submittedName>
</protein>
<reference evidence="1" key="2">
    <citation type="journal article" date="2015" name="Data Brief">
        <title>Shoot transcriptome of the giant reed, Arundo donax.</title>
        <authorList>
            <person name="Barrero R.A."/>
            <person name="Guerrero F.D."/>
            <person name="Moolhuijzen P."/>
            <person name="Goolsby J.A."/>
            <person name="Tidwell J."/>
            <person name="Bellgard S.E."/>
            <person name="Bellgard M.I."/>
        </authorList>
    </citation>
    <scope>NUCLEOTIDE SEQUENCE</scope>
    <source>
        <tissue evidence="1">Shoot tissue taken approximately 20 cm above the soil surface</tissue>
    </source>
</reference>
<evidence type="ECO:0000313" key="1">
    <source>
        <dbReference type="EMBL" id="JAE26415.1"/>
    </source>
</evidence>
<dbReference type="EMBL" id="GBRH01171481">
    <property type="protein sequence ID" value="JAE26415.1"/>
    <property type="molecule type" value="Transcribed_RNA"/>
</dbReference>
<organism evidence="1">
    <name type="scientific">Arundo donax</name>
    <name type="common">Giant reed</name>
    <name type="synonym">Donax arundinaceus</name>
    <dbReference type="NCBI Taxonomy" id="35708"/>
    <lineage>
        <taxon>Eukaryota</taxon>
        <taxon>Viridiplantae</taxon>
        <taxon>Streptophyta</taxon>
        <taxon>Embryophyta</taxon>
        <taxon>Tracheophyta</taxon>
        <taxon>Spermatophyta</taxon>
        <taxon>Magnoliopsida</taxon>
        <taxon>Liliopsida</taxon>
        <taxon>Poales</taxon>
        <taxon>Poaceae</taxon>
        <taxon>PACMAD clade</taxon>
        <taxon>Arundinoideae</taxon>
        <taxon>Arundineae</taxon>
        <taxon>Arundo</taxon>
    </lineage>
</organism>
<proteinExistence type="predicted"/>
<sequence length="54" mass="6105">MLGKKNPSGEHLWLLARCVTHSPGKQTLYRSSVIVYRSPPAGKISESICWWMCT</sequence>
<name>A0A0A9GMQ6_ARUDO</name>
<reference evidence="1" key="1">
    <citation type="submission" date="2014-09" db="EMBL/GenBank/DDBJ databases">
        <authorList>
            <person name="Magalhaes I.L.F."/>
            <person name="Oliveira U."/>
            <person name="Santos F.R."/>
            <person name="Vidigal T.H.D.A."/>
            <person name="Brescovit A.D."/>
            <person name="Santos A.J."/>
        </authorList>
    </citation>
    <scope>NUCLEOTIDE SEQUENCE</scope>
    <source>
        <tissue evidence="1">Shoot tissue taken approximately 20 cm above the soil surface</tissue>
    </source>
</reference>
<accession>A0A0A9GMQ6</accession>
<dbReference type="AlphaFoldDB" id="A0A0A9GMQ6"/>